<evidence type="ECO:0000313" key="7">
    <source>
        <dbReference type="Proteomes" id="UP000019116"/>
    </source>
</evidence>
<evidence type="ECO:0000259" key="3">
    <source>
        <dbReference type="Pfam" id="PF00931"/>
    </source>
</evidence>
<dbReference type="InterPro" id="IPR027417">
    <property type="entry name" value="P-loop_NTPase"/>
</dbReference>
<dbReference type="InterPro" id="IPR044974">
    <property type="entry name" value="Disease_R_plants"/>
</dbReference>
<dbReference type="PaxDb" id="4565-Traes_2BS_AF733E06F.2"/>
<dbReference type="Pfam" id="PF23559">
    <property type="entry name" value="WHD_DRP"/>
    <property type="match status" value="1"/>
</dbReference>
<dbReference type="Gene3D" id="1.10.10.10">
    <property type="entry name" value="Winged helix-like DNA-binding domain superfamily/Winged helix DNA-binding domain"/>
    <property type="match status" value="1"/>
</dbReference>
<dbReference type="GO" id="GO:0042742">
    <property type="term" value="P:defense response to bacterium"/>
    <property type="evidence" value="ECO:0007669"/>
    <property type="project" value="UniProtKB-ARBA"/>
</dbReference>
<reference evidence="6" key="2">
    <citation type="submission" date="2018-10" db="UniProtKB">
        <authorList>
            <consortium name="EnsemblPlants"/>
        </authorList>
    </citation>
    <scope>IDENTIFICATION</scope>
</reference>
<dbReference type="Gene3D" id="3.40.50.300">
    <property type="entry name" value="P-loop containing nucleotide triphosphate hydrolases"/>
    <property type="match status" value="1"/>
</dbReference>
<dbReference type="EnsemblPlants" id="TraesCS2B02G042700.2">
    <property type="protein sequence ID" value="TraesCS2B02G042700.2"/>
    <property type="gene ID" value="TraesCS2B02G042700"/>
</dbReference>
<dbReference type="GO" id="GO:0002758">
    <property type="term" value="P:innate immune response-activating signaling pathway"/>
    <property type="evidence" value="ECO:0007669"/>
    <property type="project" value="UniProtKB-ARBA"/>
</dbReference>
<dbReference type="Gramene" id="TraesCS2B03G0087300.2">
    <property type="protein sequence ID" value="TraesCS2B03G0087300.2.CDS"/>
    <property type="gene ID" value="TraesCS2B03G0087300"/>
</dbReference>
<dbReference type="InterPro" id="IPR032675">
    <property type="entry name" value="LRR_dom_sf"/>
</dbReference>
<feature type="domain" description="Disease resistance R13L4/SHOC-2-like LRR" evidence="5">
    <location>
        <begin position="473"/>
        <end position="546"/>
    </location>
</feature>
<sequence>MEEDGGLDAASLAEALQLVLSAFRAMEGLAAQIHSCHRTRRKWELRRCRSKVADPDLDLLIAHLLQIWSICAGAYPQRAGDKALALQARDAVHFMEALQDKLQYGIGKTTLTQMVFNDTRVAKHFEVRCWVSVSTGSNTMELTAEILRSAQPPWDISVDKMVDFQMIQSELRRLVTSKRYLIVIDDVCNGMDEIWLDMMPPLQSADIGSRILATSRINTVPHFLGASQLYPVNPLSSDDCWAMLKEHAFPSGRENAYPDLHPIGKQIAVKINGSPLAAKLVGVLLGDTRTKNHWMKIMKTGLQDNAVLPALRLSYKYLPVHLKRCFAYCSLFPQNYKFDPAHLSRLWIAEGFVQPQGTADKRMEDIAREYFGLLLSRSFFQEIKLGSRTYYLMHDLLHDLAKSVAAEDCFHIEDGMNCDIPSTVRHLSVTVKSLIGLTSFPGLEELRTLLIRPSLLSSSSCLQEDFSLNLENILLKCKHLRVLDLSGYNSKELPHCIYDLLHLRYLSINATIQKLPELIGKLLHLQTLCITGKCSLEKLPASVNMLVNSGILWLK</sequence>
<dbReference type="Gramene" id="TraesCS2B02G042700.2">
    <property type="protein sequence ID" value="TraesCS2B02G042700.2"/>
    <property type="gene ID" value="TraesCS2B02G042700"/>
</dbReference>
<feature type="domain" description="NB-ARC" evidence="3">
    <location>
        <begin position="105"/>
        <end position="251"/>
    </location>
</feature>
<keyword evidence="2" id="KW-0611">Plant defense</keyword>
<feature type="domain" description="Disease resistance protein winged helix" evidence="4">
    <location>
        <begin position="331"/>
        <end position="401"/>
    </location>
</feature>
<dbReference type="InterPro" id="IPR042197">
    <property type="entry name" value="Apaf_helical"/>
</dbReference>
<dbReference type="InterPro" id="IPR002182">
    <property type="entry name" value="NB-ARC"/>
</dbReference>
<dbReference type="PANTHER" id="PTHR23155:SF1176">
    <property type="entry name" value="OS04G0111900 PROTEIN"/>
    <property type="match status" value="1"/>
</dbReference>
<evidence type="ECO:0000259" key="5">
    <source>
        <dbReference type="Pfam" id="PF23598"/>
    </source>
</evidence>
<dbReference type="OrthoDB" id="37484at2759"/>
<dbReference type="InterPro" id="IPR055414">
    <property type="entry name" value="LRR_R13L4/SHOC2-like"/>
</dbReference>
<dbReference type="Gene3D" id="1.10.8.430">
    <property type="entry name" value="Helical domain of apoptotic protease-activating factors"/>
    <property type="match status" value="1"/>
</dbReference>
<dbReference type="PRINTS" id="PR00364">
    <property type="entry name" value="DISEASERSIST"/>
</dbReference>
<keyword evidence="1" id="KW-0677">Repeat</keyword>
<dbReference type="Proteomes" id="UP000019116">
    <property type="component" value="Chromosome 2B"/>
</dbReference>
<dbReference type="Pfam" id="PF23598">
    <property type="entry name" value="LRR_14"/>
    <property type="match status" value="1"/>
</dbReference>
<evidence type="ECO:0000256" key="1">
    <source>
        <dbReference type="ARBA" id="ARBA00022737"/>
    </source>
</evidence>
<keyword evidence="7" id="KW-1185">Reference proteome</keyword>
<dbReference type="GO" id="GO:0009626">
    <property type="term" value="P:plant-type hypersensitive response"/>
    <property type="evidence" value="ECO:0007669"/>
    <property type="project" value="UniProtKB-ARBA"/>
</dbReference>
<evidence type="ECO:0000256" key="2">
    <source>
        <dbReference type="ARBA" id="ARBA00022821"/>
    </source>
</evidence>
<dbReference type="Gene3D" id="3.80.10.10">
    <property type="entry name" value="Ribonuclease Inhibitor"/>
    <property type="match status" value="1"/>
</dbReference>
<accession>A0A3B6BXP9</accession>
<reference evidence="6" key="1">
    <citation type="submission" date="2018-08" db="EMBL/GenBank/DDBJ databases">
        <authorList>
            <person name="Rossello M."/>
        </authorList>
    </citation>
    <scope>NUCLEOTIDE SEQUENCE [LARGE SCALE GENOMIC DNA]</scope>
    <source>
        <strain evidence="6">cv. Chinese Spring</strain>
    </source>
</reference>
<dbReference type="GO" id="GO:0043531">
    <property type="term" value="F:ADP binding"/>
    <property type="evidence" value="ECO:0007669"/>
    <property type="project" value="InterPro"/>
</dbReference>
<dbReference type="OMA" id="CASESNF"/>
<dbReference type="FunFam" id="1.10.10.10:FF:000322">
    <property type="entry name" value="Probable disease resistance protein At1g63360"/>
    <property type="match status" value="1"/>
</dbReference>
<organism evidence="6">
    <name type="scientific">Triticum aestivum</name>
    <name type="common">Wheat</name>
    <dbReference type="NCBI Taxonomy" id="4565"/>
    <lineage>
        <taxon>Eukaryota</taxon>
        <taxon>Viridiplantae</taxon>
        <taxon>Streptophyta</taxon>
        <taxon>Embryophyta</taxon>
        <taxon>Tracheophyta</taxon>
        <taxon>Spermatophyta</taxon>
        <taxon>Magnoliopsida</taxon>
        <taxon>Liliopsida</taxon>
        <taxon>Poales</taxon>
        <taxon>Poaceae</taxon>
        <taxon>BOP clade</taxon>
        <taxon>Pooideae</taxon>
        <taxon>Triticodae</taxon>
        <taxon>Triticeae</taxon>
        <taxon>Triticinae</taxon>
        <taxon>Triticum</taxon>
    </lineage>
</organism>
<dbReference type="AlphaFoldDB" id="A0A3B6BXP9"/>
<dbReference type="SMR" id="A0A3B6BXP9"/>
<dbReference type="PANTHER" id="PTHR23155">
    <property type="entry name" value="DISEASE RESISTANCE PROTEIN RP"/>
    <property type="match status" value="1"/>
</dbReference>
<name>A0A3B6BXP9_WHEAT</name>
<dbReference type="SUPFAM" id="SSF52058">
    <property type="entry name" value="L domain-like"/>
    <property type="match status" value="1"/>
</dbReference>
<protein>
    <submittedName>
        <fullName evidence="6">Uncharacterized protein</fullName>
    </submittedName>
</protein>
<dbReference type="Gramene" id="TraesJAG2B03G00830420.2">
    <property type="protein sequence ID" value="TraesJAG2B03G00830420.2"/>
    <property type="gene ID" value="TraesJAG2B03G00830420"/>
</dbReference>
<dbReference type="Pfam" id="PF00931">
    <property type="entry name" value="NB-ARC"/>
    <property type="match status" value="1"/>
</dbReference>
<proteinExistence type="predicted"/>
<dbReference type="InterPro" id="IPR058922">
    <property type="entry name" value="WHD_DRP"/>
</dbReference>
<evidence type="ECO:0000313" key="6">
    <source>
        <dbReference type="EnsemblPlants" id="TraesCS2B02G042700.2"/>
    </source>
</evidence>
<evidence type="ECO:0000259" key="4">
    <source>
        <dbReference type="Pfam" id="PF23559"/>
    </source>
</evidence>
<dbReference type="SUPFAM" id="SSF52540">
    <property type="entry name" value="P-loop containing nucleoside triphosphate hydrolases"/>
    <property type="match status" value="1"/>
</dbReference>
<dbReference type="InterPro" id="IPR036388">
    <property type="entry name" value="WH-like_DNA-bd_sf"/>
</dbReference>